<dbReference type="EMBL" id="LR134529">
    <property type="protein sequence ID" value="VEJ45097.1"/>
    <property type="molecule type" value="Genomic_DNA"/>
</dbReference>
<protein>
    <submittedName>
        <fullName evidence="2">Uncharacterized protein</fullName>
    </submittedName>
</protein>
<accession>A0A3S4Z3V4</accession>
<sequence length="102" mass="11861">MRRVKDKFYGDFYKKMRFYFISVLANKGEGEIGHAVSFSCFYSNDILIFIILFLTVLKSVLLLYSSDGIEKEQKAENIDSYKAVSIRLTLTRPACIIRKNIF</sequence>
<keyword evidence="1" id="KW-0472">Membrane</keyword>
<evidence type="ECO:0000313" key="3">
    <source>
        <dbReference type="Proteomes" id="UP000274201"/>
    </source>
</evidence>
<keyword evidence="1" id="KW-0812">Transmembrane</keyword>
<dbReference type="AlphaFoldDB" id="A0A3S4Z3V4"/>
<dbReference type="Proteomes" id="UP000274201">
    <property type="component" value="Chromosome"/>
</dbReference>
<proteinExistence type="predicted"/>
<keyword evidence="1" id="KW-1133">Transmembrane helix</keyword>
<feature type="transmembrane region" description="Helical" evidence="1">
    <location>
        <begin position="46"/>
        <end position="64"/>
    </location>
</feature>
<organism evidence="2 3">
    <name type="scientific">Bartonella vinsonii</name>
    <name type="common">Rochalimaea vinsonii</name>
    <dbReference type="NCBI Taxonomy" id="33047"/>
    <lineage>
        <taxon>Bacteria</taxon>
        <taxon>Pseudomonadati</taxon>
        <taxon>Pseudomonadota</taxon>
        <taxon>Alphaproteobacteria</taxon>
        <taxon>Hyphomicrobiales</taxon>
        <taxon>Bartonellaceae</taxon>
        <taxon>Bartonella</taxon>
    </lineage>
</organism>
<gene>
    <name evidence="2" type="ORF">NCTC12905_00745</name>
</gene>
<evidence type="ECO:0000313" key="2">
    <source>
        <dbReference type="EMBL" id="VEJ45097.1"/>
    </source>
</evidence>
<name>A0A3S4Z3V4_BARVI</name>
<reference evidence="2 3" key="1">
    <citation type="submission" date="2018-12" db="EMBL/GenBank/DDBJ databases">
        <authorList>
            <consortium name="Pathogen Informatics"/>
        </authorList>
    </citation>
    <scope>NUCLEOTIDE SEQUENCE [LARGE SCALE GENOMIC DNA]</scope>
    <source>
        <strain evidence="2 3">NCTC12905</strain>
    </source>
</reference>
<evidence type="ECO:0000256" key="1">
    <source>
        <dbReference type="SAM" id="Phobius"/>
    </source>
</evidence>